<evidence type="ECO:0000256" key="1">
    <source>
        <dbReference type="ARBA" id="ARBA00023015"/>
    </source>
</evidence>
<dbReference type="SMART" id="SM00100">
    <property type="entry name" value="cNMP"/>
    <property type="match status" value="1"/>
</dbReference>
<dbReference type="EMBL" id="BMHQ01000004">
    <property type="protein sequence ID" value="GGE13003.1"/>
    <property type="molecule type" value="Genomic_DNA"/>
</dbReference>
<dbReference type="PROSITE" id="PS50042">
    <property type="entry name" value="CNMP_BINDING_3"/>
    <property type="match status" value="1"/>
</dbReference>
<dbReference type="GO" id="GO:0003700">
    <property type="term" value="F:DNA-binding transcription factor activity"/>
    <property type="evidence" value="ECO:0007669"/>
    <property type="project" value="TreeGrafter"/>
</dbReference>
<comment type="caution">
    <text evidence="7">The sequence shown here is derived from an EMBL/GenBank/DDBJ whole genome shotgun (WGS) entry which is preliminary data.</text>
</comment>
<keyword evidence="2" id="KW-0238">DNA-binding</keyword>
<dbReference type="RefSeq" id="WP_188647099.1">
    <property type="nucleotide sequence ID" value="NZ_BMHQ01000004.1"/>
</dbReference>
<keyword evidence="1" id="KW-0805">Transcription regulation</keyword>
<dbReference type="InterPro" id="IPR018490">
    <property type="entry name" value="cNMP-bd_dom_sf"/>
</dbReference>
<reference evidence="7" key="1">
    <citation type="journal article" date="2014" name="Int. J. Syst. Evol. Microbiol.">
        <title>Complete genome sequence of Corynebacterium casei LMG S-19264T (=DSM 44701T), isolated from a smear-ripened cheese.</title>
        <authorList>
            <consortium name="US DOE Joint Genome Institute (JGI-PGF)"/>
            <person name="Walter F."/>
            <person name="Albersmeier A."/>
            <person name="Kalinowski J."/>
            <person name="Ruckert C."/>
        </authorList>
    </citation>
    <scope>NUCLEOTIDE SEQUENCE</scope>
    <source>
        <strain evidence="7">CGMCC 1.15179</strain>
    </source>
</reference>
<dbReference type="Gene3D" id="1.10.10.10">
    <property type="entry name" value="Winged helix-like DNA-binding domain superfamily/Winged helix DNA-binding domain"/>
    <property type="match status" value="1"/>
</dbReference>
<gene>
    <name evidence="7" type="ORF">GCM10011571_12970</name>
</gene>
<evidence type="ECO:0000259" key="6">
    <source>
        <dbReference type="PROSITE" id="PS51063"/>
    </source>
</evidence>
<dbReference type="InterPro" id="IPR014710">
    <property type="entry name" value="RmlC-like_jellyroll"/>
</dbReference>
<protein>
    <submittedName>
        <fullName evidence="7">Transcriptional regulator</fullName>
    </submittedName>
</protein>
<dbReference type="AlphaFoldDB" id="A0A8J2VEQ2"/>
<sequence length="206" mass="24150">MVSQKMIERKYKRETVIHLRGEPIDRVFILRSGKVKMYRTDPDGKKSLLTYHHQGDLFPLYGFFQSAVFQADAHAEEDSVLLVITLEDMNQLLKEYPELSQRVITLMGQRMLELEQQWSETIIFDVQERLIMLLLRLAQDVSRPYQGSWVKLTEKFTNRELAQMIGSTRETVSRILNRLKRQGIVGGHQGYLLIHVAHLESRIEEH</sequence>
<evidence type="ECO:0000259" key="5">
    <source>
        <dbReference type="PROSITE" id="PS50042"/>
    </source>
</evidence>
<evidence type="ECO:0000256" key="2">
    <source>
        <dbReference type="ARBA" id="ARBA00023125"/>
    </source>
</evidence>
<evidence type="ECO:0000313" key="7">
    <source>
        <dbReference type="EMBL" id="GGE13003.1"/>
    </source>
</evidence>
<keyword evidence="8" id="KW-1185">Reference proteome</keyword>
<dbReference type="Pfam" id="PF13545">
    <property type="entry name" value="HTH_Crp_2"/>
    <property type="match status" value="1"/>
</dbReference>
<dbReference type="InterPro" id="IPR036390">
    <property type="entry name" value="WH_DNA-bd_sf"/>
</dbReference>
<feature type="domain" description="HTH crp-type" evidence="6">
    <location>
        <begin position="124"/>
        <end position="198"/>
    </location>
</feature>
<dbReference type="Pfam" id="PF00027">
    <property type="entry name" value="cNMP_binding"/>
    <property type="match status" value="1"/>
</dbReference>
<dbReference type="InterPro" id="IPR036388">
    <property type="entry name" value="WH-like_DNA-bd_sf"/>
</dbReference>
<dbReference type="SUPFAM" id="SSF46785">
    <property type="entry name" value="Winged helix' DNA-binding domain"/>
    <property type="match status" value="1"/>
</dbReference>
<organism evidence="7 8">
    <name type="scientific">Marinithermofilum abyssi</name>
    <dbReference type="NCBI Taxonomy" id="1571185"/>
    <lineage>
        <taxon>Bacteria</taxon>
        <taxon>Bacillati</taxon>
        <taxon>Bacillota</taxon>
        <taxon>Bacilli</taxon>
        <taxon>Bacillales</taxon>
        <taxon>Thermoactinomycetaceae</taxon>
        <taxon>Marinithermofilum</taxon>
    </lineage>
</organism>
<dbReference type="CDD" id="cd00038">
    <property type="entry name" value="CAP_ED"/>
    <property type="match status" value="1"/>
</dbReference>
<dbReference type="SMART" id="SM00419">
    <property type="entry name" value="HTH_CRP"/>
    <property type="match status" value="1"/>
</dbReference>
<dbReference type="PROSITE" id="PS51063">
    <property type="entry name" value="HTH_CRP_2"/>
    <property type="match status" value="1"/>
</dbReference>
<name>A0A8J2VEQ2_9BACL</name>
<dbReference type="PRINTS" id="PR00034">
    <property type="entry name" value="HTHCRP"/>
</dbReference>
<evidence type="ECO:0000256" key="3">
    <source>
        <dbReference type="ARBA" id="ARBA00023159"/>
    </source>
</evidence>
<reference evidence="7" key="2">
    <citation type="submission" date="2020-09" db="EMBL/GenBank/DDBJ databases">
        <authorList>
            <person name="Sun Q."/>
            <person name="Zhou Y."/>
        </authorList>
    </citation>
    <scope>NUCLEOTIDE SEQUENCE</scope>
    <source>
        <strain evidence="7">CGMCC 1.15179</strain>
    </source>
</reference>
<dbReference type="InterPro" id="IPR012318">
    <property type="entry name" value="HTH_CRP"/>
</dbReference>
<keyword evidence="3" id="KW-0010">Activator</keyword>
<evidence type="ECO:0000313" key="8">
    <source>
        <dbReference type="Proteomes" id="UP000625210"/>
    </source>
</evidence>
<dbReference type="Proteomes" id="UP000625210">
    <property type="component" value="Unassembled WGS sequence"/>
</dbReference>
<dbReference type="PANTHER" id="PTHR24567:SF74">
    <property type="entry name" value="HTH-TYPE TRANSCRIPTIONAL REGULATOR ARCR"/>
    <property type="match status" value="1"/>
</dbReference>
<keyword evidence="4" id="KW-0804">Transcription</keyword>
<evidence type="ECO:0000256" key="4">
    <source>
        <dbReference type="ARBA" id="ARBA00023163"/>
    </source>
</evidence>
<dbReference type="Gene3D" id="2.60.120.10">
    <property type="entry name" value="Jelly Rolls"/>
    <property type="match status" value="1"/>
</dbReference>
<dbReference type="InterPro" id="IPR000595">
    <property type="entry name" value="cNMP-bd_dom"/>
</dbReference>
<dbReference type="SUPFAM" id="SSF51206">
    <property type="entry name" value="cAMP-binding domain-like"/>
    <property type="match status" value="1"/>
</dbReference>
<feature type="domain" description="Cyclic nucleotide-binding" evidence="5">
    <location>
        <begin position="1"/>
        <end position="110"/>
    </location>
</feature>
<dbReference type="GO" id="GO:0003677">
    <property type="term" value="F:DNA binding"/>
    <property type="evidence" value="ECO:0007669"/>
    <property type="project" value="UniProtKB-KW"/>
</dbReference>
<dbReference type="PANTHER" id="PTHR24567">
    <property type="entry name" value="CRP FAMILY TRANSCRIPTIONAL REGULATORY PROTEIN"/>
    <property type="match status" value="1"/>
</dbReference>
<dbReference type="InterPro" id="IPR050397">
    <property type="entry name" value="Env_Response_Regulators"/>
</dbReference>
<accession>A0A8J2VEQ2</accession>
<dbReference type="GO" id="GO:0005829">
    <property type="term" value="C:cytosol"/>
    <property type="evidence" value="ECO:0007669"/>
    <property type="project" value="TreeGrafter"/>
</dbReference>
<proteinExistence type="predicted"/>